<accession>A0A6H1ZP83</accession>
<dbReference type="EMBL" id="MT144113">
    <property type="protein sequence ID" value="QJA49010.1"/>
    <property type="molecule type" value="Genomic_DNA"/>
</dbReference>
<dbReference type="AlphaFoldDB" id="A0A6H1ZP83"/>
<protein>
    <submittedName>
        <fullName evidence="1">Uncharacterized protein</fullName>
    </submittedName>
</protein>
<gene>
    <name evidence="1" type="ORF">TM448A01214_0016</name>
    <name evidence="2" type="ORF">TM448B03016_0009</name>
</gene>
<organism evidence="1">
    <name type="scientific">viral metagenome</name>
    <dbReference type="NCBI Taxonomy" id="1070528"/>
    <lineage>
        <taxon>unclassified sequences</taxon>
        <taxon>metagenomes</taxon>
        <taxon>organismal metagenomes</taxon>
    </lineage>
</organism>
<name>A0A6H1ZP83_9ZZZZ</name>
<proteinExistence type="predicted"/>
<sequence>MVAIYTLNPLPNGKDEYRLVEMFDTEADAKKVLAVLESININFNRYELLYFEDSQ</sequence>
<reference evidence="1" key="1">
    <citation type="submission" date="2020-03" db="EMBL/GenBank/DDBJ databases">
        <title>The deep terrestrial virosphere.</title>
        <authorList>
            <person name="Holmfeldt K."/>
            <person name="Nilsson E."/>
            <person name="Simone D."/>
            <person name="Lopez-Fernandez M."/>
            <person name="Wu X."/>
            <person name="de Brujin I."/>
            <person name="Lundin D."/>
            <person name="Andersson A."/>
            <person name="Bertilsson S."/>
            <person name="Dopson M."/>
        </authorList>
    </citation>
    <scope>NUCLEOTIDE SEQUENCE</scope>
    <source>
        <strain evidence="1">TM448A01214</strain>
        <strain evidence="2">TM448B03016</strain>
    </source>
</reference>
<dbReference type="EMBL" id="MT144986">
    <property type="protein sequence ID" value="QJI02252.1"/>
    <property type="molecule type" value="Genomic_DNA"/>
</dbReference>
<evidence type="ECO:0000313" key="2">
    <source>
        <dbReference type="EMBL" id="QJI02252.1"/>
    </source>
</evidence>
<evidence type="ECO:0000313" key="1">
    <source>
        <dbReference type="EMBL" id="QJA49010.1"/>
    </source>
</evidence>